<comment type="caution">
    <text evidence="2">The sequence shown here is derived from an EMBL/GenBank/DDBJ whole genome shotgun (WGS) entry which is preliminary data.</text>
</comment>
<dbReference type="InterPro" id="IPR007278">
    <property type="entry name" value="DUF397"/>
</dbReference>
<feature type="domain" description="DUF397" evidence="1">
    <location>
        <begin position="9"/>
        <end position="60"/>
    </location>
</feature>
<dbReference type="EMBL" id="JAUUCC010000001">
    <property type="protein sequence ID" value="MEE2048909.1"/>
    <property type="molecule type" value="Genomic_DNA"/>
</dbReference>
<dbReference type="RefSeq" id="WP_330156221.1">
    <property type="nucleotide sequence ID" value="NZ_BAAAJA010000006.1"/>
</dbReference>
<evidence type="ECO:0000313" key="3">
    <source>
        <dbReference type="Proteomes" id="UP001348641"/>
    </source>
</evidence>
<evidence type="ECO:0000259" key="1">
    <source>
        <dbReference type="Pfam" id="PF04149"/>
    </source>
</evidence>
<dbReference type="Proteomes" id="UP001348641">
    <property type="component" value="Unassembled WGS sequence"/>
</dbReference>
<protein>
    <submittedName>
        <fullName evidence="2">DUF397 domain-containing protein</fullName>
    </submittedName>
</protein>
<organism evidence="2 3">
    <name type="scientific">Nocardiopsis tropica</name>
    <dbReference type="NCBI Taxonomy" id="109330"/>
    <lineage>
        <taxon>Bacteria</taxon>
        <taxon>Bacillati</taxon>
        <taxon>Actinomycetota</taxon>
        <taxon>Actinomycetes</taxon>
        <taxon>Streptosporangiales</taxon>
        <taxon>Nocardiopsidaceae</taxon>
        <taxon>Nocardiopsis</taxon>
    </lineage>
</organism>
<dbReference type="Pfam" id="PF04149">
    <property type="entry name" value="DUF397"/>
    <property type="match status" value="1"/>
</dbReference>
<proteinExistence type="predicted"/>
<sequence length="69" mass="7313">MDSPFDDADFHKASGSGTGDCVEVAITARNPDTVGLRDSQHPSKDILLLTPAEWLAFTLGTAHSRSGMP</sequence>
<accession>A0ABU7KHY4</accession>
<reference evidence="2 3" key="1">
    <citation type="submission" date="2023-07" db="EMBL/GenBank/DDBJ databases">
        <authorList>
            <person name="Girao M."/>
            <person name="Carvalho M.F."/>
        </authorList>
    </citation>
    <scope>NUCLEOTIDE SEQUENCE [LARGE SCALE GENOMIC DNA]</scope>
    <source>
        <strain evidence="2 3">66/93</strain>
    </source>
</reference>
<gene>
    <name evidence="2" type="ORF">Q8A49_00160</name>
</gene>
<evidence type="ECO:0000313" key="2">
    <source>
        <dbReference type="EMBL" id="MEE2048909.1"/>
    </source>
</evidence>
<name>A0ABU7KHY4_9ACTN</name>